<dbReference type="InterPro" id="IPR015927">
    <property type="entry name" value="Peptidase_S24_S26A/B/C"/>
</dbReference>
<dbReference type="HAMAP" id="MF_00015">
    <property type="entry name" value="LexA"/>
    <property type="match status" value="1"/>
</dbReference>
<dbReference type="AlphaFoldDB" id="A0A1D7ZYU3"/>
<dbReference type="SUPFAM" id="SSF51306">
    <property type="entry name" value="LexA/Signal peptidase"/>
    <property type="match status" value="1"/>
</dbReference>
<evidence type="ECO:0000256" key="9">
    <source>
        <dbReference type="ARBA" id="ARBA00023163"/>
    </source>
</evidence>
<dbReference type="PATRIC" id="fig|1613.112.peg.1625"/>
<dbReference type="InterPro" id="IPR036390">
    <property type="entry name" value="WH_DNA-bd_sf"/>
</dbReference>
<comment type="similarity">
    <text evidence="1 12 13">Belongs to the peptidase S24 family.</text>
</comment>
<keyword evidence="7 12" id="KW-0805">Transcription regulation</keyword>
<evidence type="ECO:0000256" key="1">
    <source>
        <dbReference type="ARBA" id="ARBA00007484"/>
    </source>
</evidence>
<evidence type="ECO:0000256" key="5">
    <source>
        <dbReference type="ARBA" id="ARBA00022801"/>
    </source>
</evidence>
<dbReference type="InterPro" id="IPR006199">
    <property type="entry name" value="LexA_DNA-bd_dom"/>
</dbReference>
<keyword evidence="2 12" id="KW-0678">Repressor</keyword>
<dbReference type="GO" id="GO:0009432">
    <property type="term" value="P:SOS response"/>
    <property type="evidence" value="ECO:0007669"/>
    <property type="project" value="UniProtKB-UniRule"/>
</dbReference>
<dbReference type="SUPFAM" id="SSF46785">
    <property type="entry name" value="Winged helix' DNA-binding domain"/>
    <property type="match status" value="1"/>
</dbReference>
<keyword evidence="6 12" id="KW-0068">Autocatalytic cleavage</keyword>
<evidence type="ECO:0000256" key="10">
    <source>
        <dbReference type="ARBA" id="ARBA00023204"/>
    </source>
</evidence>
<reference evidence="16 17" key="1">
    <citation type="submission" date="2016-09" db="EMBL/GenBank/DDBJ databases">
        <title>Genome Sequence of the Lactobacillus fermentum strain NCC2970 (CNCM I-5068).</title>
        <authorList>
            <person name="Barretto C."/>
            <person name="Ngom-Bru C."/>
            <person name="Genevaz A."/>
            <person name="Fournier C."/>
            <person name="Moine D."/>
            <person name="Kassam M."/>
            <person name="Iltis A."/>
            <person name="Sagory-Zalkind P."/>
            <person name="Faucherand G."/>
            <person name="Descombes P."/>
            <person name="Duboux S."/>
        </authorList>
    </citation>
    <scope>NUCLEOTIDE SEQUENCE [LARGE SCALE GENOMIC DNA]</scope>
    <source>
        <strain evidence="16 17">NCC2970</strain>
    </source>
</reference>
<evidence type="ECO:0000256" key="4">
    <source>
        <dbReference type="ARBA" id="ARBA00022763"/>
    </source>
</evidence>
<dbReference type="Gene3D" id="2.10.109.10">
    <property type="entry name" value="Umud Fragment, subunit A"/>
    <property type="match status" value="1"/>
</dbReference>
<dbReference type="FunFam" id="2.10.109.10:FF:000001">
    <property type="entry name" value="LexA repressor"/>
    <property type="match status" value="1"/>
</dbReference>
<dbReference type="InterPro" id="IPR036286">
    <property type="entry name" value="LexA/Signal_pep-like_sf"/>
</dbReference>
<keyword evidence="4 12" id="KW-0227">DNA damage</keyword>
<dbReference type="CDD" id="cd06529">
    <property type="entry name" value="S24_LexA-like"/>
    <property type="match status" value="1"/>
</dbReference>
<evidence type="ECO:0000256" key="8">
    <source>
        <dbReference type="ARBA" id="ARBA00023125"/>
    </source>
</evidence>
<comment type="catalytic activity">
    <reaction evidence="12">
        <text>Hydrolysis of Ala-|-Gly bond in repressor LexA.</text>
        <dbReference type="EC" id="3.4.21.88"/>
    </reaction>
</comment>
<dbReference type="PANTHER" id="PTHR33516:SF2">
    <property type="entry name" value="LEXA REPRESSOR-RELATED"/>
    <property type="match status" value="1"/>
</dbReference>
<evidence type="ECO:0000256" key="7">
    <source>
        <dbReference type="ARBA" id="ARBA00023015"/>
    </source>
</evidence>
<dbReference type="PANTHER" id="PTHR33516">
    <property type="entry name" value="LEXA REPRESSOR"/>
    <property type="match status" value="1"/>
</dbReference>
<dbReference type="GO" id="GO:0006508">
    <property type="term" value="P:proteolysis"/>
    <property type="evidence" value="ECO:0007669"/>
    <property type="project" value="InterPro"/>
</dbReference>
<name>A0A1D7ZYU3_LIMFE</name>
<evidence type="ECO:0000313" key="16">
    <source>
        <dbReference type="EMBL" id="AOR75001.1"/>
    </source>
</evidence>
<organism evidence="16 17">
    <name type="scientific">Limosilactobacillus fermentum</name>
    <name type="common">Lactobacillus fermentum</name>
    <dbReference type="NCBI Taxonomy" id="1613"/>
    <lineage>
        <taxon>Bacteria</taxon>
        <taxon>Bacillati</taxon>
        <taxon>Bacillota</taxon>
        <taxon>Bacilli</taxon>
        <taxon>Lactobacillales</taxon>
        <taxon>Lactobacillaceae</taxon>
        <taxon>Limosilactobacillus</taxon>
    </lineage>
</organism>
<evidence type="ECO:0000256" key="3">
    <source>
        <dbReference type="ARBA" id="ARBA00022705"/>
    </source>
</evidence>
<dbReference type="Pfam" id="PF01726">
    <property type="entry name" value="LexA_DNA_bind"/>
    <property type="match status" value="1"/>
</dbReference>
<dbReference type="InterPro" id="IPR006200">
    <property type="entry name" value="LexA"/>
</dbReference>
<dbReference type="Gene3D" id="1.10.10.10">
    <property type="entry name" value="Winged helix-like DNA-binding domain superfamily/Winged helix DNA-binding domain"/>
    <property type="match status" value="1"/>
</dbReference>
<feature type="domain" description="Peptidase S24/S26A/S26B/S26C" evidence="14">
    <location>
        <begin position="89"/>
        <end position="202"/>
    </location>
</feature>
<feature type="domain" description="LexA repressor DNA-binding" evidence="15">
    <location>
        <begin position="8"/>
        <end position="68"/>
    </location>
</feature>
<dbReference type="EC" id="3.4.21.88" evidence="12"/>
<sequence length="210" mass="22925">MNMPRNSTNKQMAVLSFIHKQVDAHGYPPTVREICGAVGLSSTSTVHGHINRLIKKGYLKKDPSKPRALEITPAGLEVLGITPKQTQIPLLGVVAAGEPILAVQDATDFFPIPPSIPDHDDLFMLTIQGTSIINIGILNGDKVIVRRQETANNGDIVIAMTSDNEATCKRFFKEQGHIRLQPENDTLAPIILDDVTILGKVVGLFRDDIF</sequence>
<keyword evidence="8 12" id="KW-0238">DNA-binding</keyword>
<dbReference type="InterPro" id="IPR006197">
    <property type="entry name" value="Peptidase_S24_LexA"/>
</dbReference>
<dbReference type="PRINTS" id="PR00726">
    <property type="entry name" value="LEXASERPTASE"/>
</dbReference>
<protein>
    <recommendedName>
        <fullName evidence="12">LexA repressor</fullName>
        <ecNumber evidence="12">3.4.21.88</ecNumber>
    </recommendedName>
</protein>
<feature type="active site" description="For autocatalytic cleavage activity" evidence="12">
    <location>
        <position position="169"/>
    </location>
</feature>
<dbReference type="InterPro" id="IPR039418">
    <property type="entry name" value="LexA-like"/>
</dbReference>
<dbReference type="Proteomes" id="UP000094714">
    <property type="component" value="Chromosome"/>
</dbReference>
<feature type="active site" description="For autocatalytic cleavage activity" evidence="12">
    <location>
        <position position="131"/>
    </location>
</feature>
<dbReference type="EMBL" id="CP017151">
    <property type="protein sequence ID" value="AOR75001.1"/>
    <property type="molecule type" value="Genomic_DNA"/>
</dbReference>
<feature type="DNA-binding region" description="H-T-H motif" evidence="12">
    <location>
        <begin position="31"/>
        <end position="51"/>
    </location>
</feature>
<dbReference type="InterPro" id="IPR036388">
    <property type="entry name" value="WH-like_DNA-bd_sf"/>
</dbReference>
<dbReference type="GO" id="GO:0045892">
    <property type="term" value="P:negative regulation of DNA-templated transcription"/>
    <property type="evidence" value="ECO:0007669"/>
    <property type="project" value="UniProtKB-UniRule"/>
</dbReference>
<keyword evidence="10 12" id="KW-0234">DNA repair</keyword>
<dbReference type="GO" id="GO:0004252">
    <property type="term" value="F:serine-type endopeptidase activity"/>
    <property type="evidence" value="ECO:0007669"/>
    <property type="project" value="UniProtKB-UniRule"/>
</dbReference>
<dbReference type="InterPro" id="IPR050077">
    <property type="entry name" value="LexA_repressor"/>
</dbReference>
<evidence type="ECO:0000256" key="2">
    <source>
        <dbReference type="ARBA" id="ARBA00022491"/>
    </source>
</evidence>
<evidence type="ECO:0000256" key="11">
    <source>
        <dbReference type="ARBA" id="ARBA00023236"/>
    </source>
</evidence>
<gene>
    <name evidence="12" type="primary">lexA</name>
    <name evidence="16" type="ORF">LACFE_CDS1553</name>
</gene>
<proteinExistence type="inferred from homology"/>
<dbReference type="GO" id="GO:0003677">
    <property type="term" value="F:DNA binding"/>
    <property type="evidence" value="ECO:0007669"/>
    <property type="project" value="UniProtKB-UniRule"/>
</dbReference>
<feature type="site" description="Cleavage; by autolysis" evidence="12">
    <location>
        <begin position="96"/>
        <end position="97"/>
    </location>
</feature>
<evidence type="ECO:0000256" key="6">
    <source>
        <dbReference type="ARBA" id="ARBA00022813"/>
    </source>
</evidence>
<evidence type="ECO:0000256" key="12">
    <source>
        <dbReference type="HAMAP-Rule" id="MF_00015"/>
    </source>
</evidence>
<keyword evidence="11 12" id="KW-0742">SOS response</keyword>
<comment type="subunit">
    <text evidence="12">Homodimer.</text>
</comment>
<keyword evidence="9 12" id="KW-0804">Transcription</keyword>
<comment type="function">
    <text evidence="12">Represses a number of genes involved in the response to DNA damage (SOS response), including recA and lexA. In the presence of single-stranded DNA, RecA interacts with LexA causing an autocatalytic cleavage which disrupts the DNA-binding part of LexA, leading to derepression of the SOS regulon and eventually DNA repair.</text>
</comment>
<dbReference type="GO" id="GO:0006260">
    <property type="term" value="P:DNA replication"/>
    <property type="evidence" value="ECO:0007669"/>
    <property type="project" value="UniProtKB-UniRule"/>
</dbReference>
<dbReference type="GO" id="GO:0006281">
    <property type="term" value="P:DNA repair"/>
    <property type="evidence" value="ECO:0007669"/>
    <property type="project" value="UniProtKB-UniRule"/>
</dbReference>
<evidence type="ECO:0000313" key="17">
    <source>
        <dbReference type="Proteomes" id="UP000094714"/>
    </source>
</evidence>
<keyword evidence="3 12" id="KW-0235">DNA replication</keyword>
<evidence type="ECO:0000259" key="14">
    <source>
        <dbReference type="Pfam" id="PF00717"/>
    </source>
</evidence>
<keyword evidence="5 12" id="KW-0378">Hydrolase</keyword>
<evidence type="ECO:0000259" key="15">
    <source>
        <dbReference type="Pfam" id="PF01726"/>
    </source>
</evidence>
<dbReference type="NCBIfam" id="TIGR00498">
    <property type="entry name" value="lexA"/>
    <property type="match status" value="1"/>
</dbReference>
<accession>A0A1D7ZYU3</accession>
<evidence type="ECO:0000256" key="13">
    <source>
        <dbReference type="RuleBase" id="RU003991"/>
    </source>
</evidence>
<dbReference type="Pfam" id="PF00717">
    <property type="entry name" value="Peptidase_S24"/>
    <property type="match status" value="1"/>
</dbReference>